<comment type="caution">
    <text evidence="1">The sequence shown here is derived from an EMBL/GenBank/DDBJ whole genome shotgun (WGS) entry which is preliminary data.</text>
</comment>
<gene>
    <name evidence="1" type="ORF">L2E82_31952</name>
</gene>
<evidence type="ECO:0000313" key="2">
    <source>
        <dbReference type="Proteomes" id="UP001055811"/>
    </source>
</evidence>
<reference evidence="2" key="1">
    <citation type="journal article" date="2022" name="Mol. Ecol. Resour.">
        <title>The genomes of chicory, endive, great burdock and yacon provide insights into Asteraceae palaeo-polyploidization history and plant inulin production.</title>
        <authorList>
            <person name="Fan W."/>
            <person name="Wang S."/>
            <person name="Wang H."/>
            <person name="Wang A."/>
            <person name="Jiang F."/>
            <person name="Liu H."/>
            <person name="Zhao H."/>
            <person name="Xu D."/>
            <person name="Zhang Y."/>
        </authorList>
    </citation>
    <scope>NUCLEOTIDE SEQUENCE [LARGE SCALE GENOMIC DNA]</scope>
    <source>
        <strain evidence="2">cv. Punajuju</strain>
    </source>
</reference>
<dbReference type="EMBL" id="CM042014">
    <property type="protein sequence ID" value="KAI3720953.1"/>
    <property type="molecule type" value="Genomic_DNA"/>
</dbReference>
<reference evidence="1 2" key="2">
    <citation type="journal article" date="2022" name="Mol. Ecol. Resour.">
        <title>The genomes of chicory, endive, great burdock and yacon provide insights into Asteraceae paleo-polyploidization history and plant inulin production.</title>
        <authorList>
            <person name="Fan W."/>
            <person name="Wang S."/>
            <person name="Wang H."/>
            <person name="Wang A."/>
            <person name="Jiang F."/>
            <person name="Liu H."/>
            <person name="Zhao H."/>
            <person name="Xu D."/>
            <person name="Zhang Y."/>
        </authorList>
    </citation>
    <scope>NUCLEOTIDE SEQUENCE [LARGE SCALE GENOMIC DNA]</scope>
    <source>
        <strain evidence="2">cv. Punajuju</strain>
        <tissue evidence="1">Leaves</tissue>
    </source>
</reference>
<proteinExistence type="predicted"/>
<protein>
    <submittedName>
        <fullName evidence="1">Uncharacterized protein</fullName>
    </submittedName>
</protein>
<name>A0ACB9BG76_CICIN</name>
<dbReference type="Proteomes" id="UP001055811">
    <property type="component" value="Linkage Group LG06"/>
</dbReference>
<sequence length="657" mass="73703">MFQIQNTKVCVVERPPHMASSTTATTPLILRDETQICPQLAGSPVGRRLSMANVLSGILVFVLVICVLVAVIHDQSQQIMATNNHQGGDKPTSAATFTAPLLQVDLKRVPGKLESNADVEWQRSAYHFQPDKNFISDPDGPMYHMGWYHLFYQYNPESAIWGNITWGHSVSRDMINWFHLPFAMVPDHWYDIEGVMTGSATVLPNGQIIMLYTGNAYDLSQLQCLAYAVNSSDPLLLEWKKYEGNPILFPPPGVGYKDFRDPSTLWMGPDGEWRMVMGSKHNETIGCALVYRTTNFTHFELNEEVLHAVPHTGMWECVDLYPVSTTHTNGLDMKDNGPNVKYILKQSGDEDRHDWYAVGTFDPEKDKWYPDDPENDVGIGLRYDYGKFYASKTFYDQHQKRRVLWGYVGETDPPKSDLLKGWANILNIPRSVVLDTQTGTNLIQWPIDEVEKLRSTKYDEFKDVELRPGSLVPLEIGTATQLDISATFEIDQKKLQSTLEADVLFNCTTSEGSVGRGVLGPFGIVVLADANRSEQLPVYFYIAKDTDGTSKTYFCADESRSSTDKDVGKWVYGSSVPVLEGENYNMRLLVDHSIVEGFAQGGRTVVTSRVYPTKAIYGAAKIFLFNNATGISVKASLKIWKMAEAQLDPFPLSGWSS</sequence>
<evidence type="ECO:0000313" key="1">
    <source>
        <dbReference type="EMBL" id="KAI3720953.1"/>
    </source>
</evidence>
<organism evidence="1 2">
    <name type="scientific">Cichorium intybus</name>
    <name type="common">Chicory</name>
    <dbReference type="NCBI Taxonomy" id="13427"/>
    <lineage>
        <taxon>Eukaryota</taxon>
        <taxon>Viridiplantae</taxon>
        <taxon>Streptophyta</taxon>
        <taxon>Embryophyta</taxon>
        <taxon>Tracheophyta</taxon>
        <taxon>Spermatophyta</taxon>
        <taxon>Magnoliopsida</taxon>
        <taxon>eudicotyledons</taxon>
        <taxon>Gunneridae</taxon>
        <taxon>Pentapetalae</taxon>
        <taxon>asterids</taxon>
        <taxon>campanulids</taxon>
        <taxon>Asterales</taxon>
        <taxon>Asteraceae</taxon>
        <taxon>Cichorioideae</taxon>
        <taxon>Cichorieae</taxon>
        <taxon>Cichoriinae</taxon>
        <taxon>Cichorium</taxon>
    </lineage>
</organism>
<accession>A0ACB9BG76</accession>
<keyword evidence="2" id="KW-1185">Reference proteome</keyword>